<dbReference type="Gene3D" id="3.40.630.30">
    <property type="match status" value="1"/>
</dbReference>
<name>A0A511ZND5_9BACI</name>
<protein>
    <submittedName>
        <fullName evidence="1">N-acetyltransferase</fullName>
    </submittedName>
</protein>
<dbReference type="InterPro" id="IPR016181">
    <property type="entry name" value="Acyl_CoA_acyltransferase"/>
</dbReference>
<reference evidence="1 2" key="1">
    <citation type="submission" date="2019-07" db="EMBL/GenBank/DDBJ databases">
        <title>Whole genome shotgun sequence of Oceanobacillus sojae NBRC 105379.</title>
        <authorList>
            <person name="Hosoyama A."/>
            <person name="Uohara A."/>
            <person name="Ohji S."/>
            <person name="Ichikawa N."/>
        </authorList>
    </citation>
    <scope>NUCLEOTIDE SEQUENCE [LARGE SCALE GENOMIC DNA]</scope>
    <source>
        <strain evidence="1 2">NBRC 105379</strain>
    </source>
</reference>
<dbReference type="SUPFAM" id="SSF55729">
    <property type="entry name" value="Acyl-CoA N-acyltransferases (Nat)"/>
    <property type="match status" value="1"/>
</dbReference>
<sequence length="292" mass="34137">MAEIKKVKNFPHIDIHPSLKDKLKAVQSILQSEKYHELFIAEKDGNAIALALSWLNSFHPSAKYIRFFAGKEQDRNVYIYELLTPLLGSRSTQDKWIYSCCSNEKDNIAIVEEKGFHLFRRTFEETVGVTWMLQHLDSQTIDEKITPLKEVMSDLKKKQQFLSKIKTDYEQTHADNPVGCFTLTEWEEILRNDCPDESRSSVLFIEEEIAAYIMLHPGDTENHYEIGWVGLDQKKQDIDLLKQLLFRQLQSLKDNDVKTVEIEVDSTNPVVMRLFDFLELNKKESWNSYILK</sequence>
<evidence type="ECO:0000313" key="2">
    <source>
        <dbReference type="Proteomes" id="UP000321558"/>
    </source>
</evidence>
<keyword evidence="1" id="KW-0808">Transferase</keyword>
<dbReference type="RefSeq" id="WP_147211856.1">
    <property type="nucleotide sequence ID" value="NZ_BJYM01000017.1"/>
</dbReference>
<dbReference type="Proteomes" id="UP000321558">
    <property type="component" value="Unassembled WGS sequence"/>
</dbReference>
<evidence type="ECO:0000313" key="1">
    <source>
        <dbReference type="EMBL" id="GEN88960.1"/>
    </source>
</evidence>
<dbReference type="AlphaFoldDB" id="A0A511ZND5"/>
<comment type="caution">
    <text evidence="1">The sequence shown here is derived from an EMBL/GenBank/DDBJ whole genome shotgun (WGS) entry which is preliminary data.</text>
</comment>
<gene>
    <name evidence="1" type="ORF">OSO01_36990</name>
</gene>
<dbReference type="GO" id="GO:0016740">
    <property type="term" value="F:transferase activity"/>
    <property type="evidence" value="ECO:0007669"/>
    <property type="project" value="UniProtKB-KW"/>
</dbReference>
<keyword evidence="2" id="KW-1185">Reference proteome</keyword>
<dbReference type="STRING" id="582851.GCA_900162665_01809"/>
<accession>A0A511ZND5</accession>
<proteinExistence type="predicted"/>
<dbReference type="EMBL" id="BJYM01000017">
    <property type="protein sequence ID" value="GEN88960.1"/>
    <property type="molecule type" value="Genomic_DNA"/>
</dbReference>
<dbReference type="OrthoDB" id="2720396at2"/>
<organism evidence="1 2">
    <name type="scientific">Oceanobacillus sojae</name>
    <dbReference type="NCBI Taxonomy" id="582851"/>
    <lineage>
        <taxon>Bacteria</taxon>
        <taxon>Bacillati</taxon>
        <taxon>Bacillota</taxon>
        <taxon>Bacilli</taxon>
        <taxon>Bacillales</taxon>
        <taxon>Bacillaceae</taxon>
        <taxon>Oceanobacillus</taxon>
    </lineage>
</organism>